<accession>A0ABN7UME2</accession>
<organism evidence="1 2">
    <name type="scientific">Gigaspora margarita</name>
    <dbReference type="NCBI Taxonomy" id="4874"/>
    <lineage>
        <taxon>Eukaryota</taxon>
        <taxon>Fungi</taxon>
        <taxon>Fungi incertae sedis</taxon>
        <taxon>Mucoromycota</taxon>
        <taxon>Glomeromycotina</taxon>
        <taxon>Glomeromycetes</taxon>
        <taxon>Diversisporales</taxon>
        <taxon>Gigasporaceae</taxon>
        <taxon>Gigaspora</taxon>
    </lineage>
</organism>
<proteinExistence type="predicted"/>
<comment type="caution">
    <text evidence="1">The sequence shown here is derived from an EMBL/GenBank/DDBJ whole genome shotgun (WGS) entry which is preliminary data.</text>
</comment>
<dbReference type="Proteomes" id="UP000789901">
    <property type="component" value="Unassembled WGS sequence"/>
</dbReference>
<evidence type="ECO:0000313" key="1">
    <source>
        <dbReference type="EMBL" id="CAG8632580.1"/>
    </source>
</evidence>
<name>A0ABN7UME2_GIGMA</name>
<evidence type="ECO:0000313" key="2">
    <source>
        <dbReference type="Proteomes" id="UP000789901"/>
    </source>
</evidence>
<reference evidence="1 2" key="1">
    <citation type="submission" date="2021-06" db="EMBL/GenBank/DDBJ databases">
        <authorList>
            <person name="Kallberg Y."/>
            <person name="Tangrot J."/>
            <person name="Rosling A."/>
        </authorList>
    </citation>
    <scope>NUCLEOTIDE SEQUENCE [LARGE SCALE GENOMIC DNA]</scope>
    <source>
        <strain evidence="1 2">120-4 pot B 10/14</strain>
    </source>
</reference>
<gene>
    <name evidence="1" type="ORF">GMARGA_LOCUS8414</name>
</gene>
<protein>
    <submittedName>
        <fullName evidence="1">45410_t:CDS:1</fullName>
    </submittedName>
</protein>
<dbReference type="EMBL" id="CAJVQB010004322">
    <property type="protein sequence ID" value="CAG8632580.1"/>
    <property type="molecule type" value="Genomic_DNA"/>
</dbReference>
<keyword evidence="2" id="KW-1185">Reference proteome</keyword>
<sequence>MVNRDWNLIDKAQNVIATKAFLLRFVDREGWDMAVEIRENPIEAFFKEKLVS</sequence>